<feature type="transmembrane region" description="Helical" evidence="6">
    <location>
        <begin position="111"/>
        <end position="127"/>
    </location>
</feature>
<feature type="transmembrane region" description="Helical" evidence="6">
    <location>
        <begin position="177"/>
        <end position="198"/>
    </location>
</feature>
<dbReference type="Pfam" id="PF07690">
    <property type="entry name" value="MFS_1"/>
    <property type="match status" value="1"/>
</dbReference>
<dbReference type="InterPro" id="IPR011701">
    <property type="entry name" value="MFS"/>
</dbReference>
<evidence type="ECO:0000256" key="6">
    <source>
        <dbReference type="SAM" id="Phobius"/>
    </source>
</evidence>
<evidence type="ECO:0000313" key="8">
    <source>
        <dbReference type="EMBL" id="MBM7693141.1"/>
    </source>
</evidence>
<proteinExistence type="predicted"/>
<evidence type="ECO:0000259" key="7">
    <source>
        <dbReference type="PROSITE" id="PS50850"/>
    </source>
</evidence>
<organism evidence="8 9">
    <name type="scientific">Peribacillus deserti</name>
    <dbReference type="NCBI Taxonomy" id="673318"/>
    <lineage>
        <taxon>Bacteria</taxon>
        <taxon>Bacillati</taxon>
        <taxon>Bacillota</taxon>
        <taxon>Bacilli</taxon>
        <taxon>Bacillales</taxon>
        <taxon>Bacillaceae</taxon>
        <taxon>Peribacillus</taxon>
    </lineage>
</organism>
<feature type="transmembrane region" description="Helical" evidence="6">
    <location>
        <begin position="264"/>
        <end position="284"/>
    </location>
</feature>
<dbReference type="InterPro" id="IPR020846">
    <property type="entry name" value="MFS_dom"/>
</dbReference>
<accession>A0ABS2QJ22</accession>
<keyword evidence="3 6" id="KW-0812">Transmembrane</keyword>
<evidence type="ECO:0000256" key="3">
    <source>
        <dbReference type="ARBA" id="ARBA00022692"/>
    </source>
</evidence>
<feature type="transmembrane region" description="Helical" evidence="6">
    <location>
        <begin position="148"/>
        <end position="171"/>
    </location>
</feature>
<name>A0ABS2QJ22_9BACI</name>
<evidence type="ECO:0000256" key="4">
    <source>
        <dbReference type="ARBA" id="ARBA00022989"/>
    </source>
</evidence>
<feature type="transmembrane region" description="Helical" evidence="6">
    <location>
        <begin position="291"/>
        <end position="310"/>
    </location>
</feature>
<evidence type="ECO:0000256" key="1">
    <source>
        <dbReference type="ARBA" id="ARBA00004651"/>
    </source>
</evidence>
<gene>
    <name evidence="8" type="ORF">JOC77_002580</name>
</gene>
<feature type="domain" description="Major facilitator superfamily (MFS) profile" evidence="7">
    <location>
        <begin position="22"/>
        <end position="402"/>
    </location>
</feature>
<evidence type="ECO:0000313" key="9">
    <source>
        <dbReference type="Proteomes" id="UP000823486"/>
    </source>
</evidence>
<evidence type="ECO:0000256" key="5">
    <source>
        <dbReference type="ARBA" id="ARBA00023136"/>
    </source>
</evidence>
<feature type="transmembrane region" description="Helical" evidence="6">
    <location>
        <begin position="349"/>
        <end position="370"/>
    </location>
</feature>
<feature type="transmembrane region" description="Helical" evidence="6">
    <location>
        <begin position="222"/>
        <end position="252"/>
    </location>
</feature>
<dbReference type="PANTHER" id="PTHR43129:SF1">
    <property type="entry name" value="FOSMIDOMYCIN RESISTANCE PROTEIN"/>
    <property type="match status" value="1"/>
</dbReference>
<keyword evidence="2" id="KW-0813">Transport</keyword>
<dbReference type="InterPro" id="IPR036259">
    <property type="entry name" value="MFS_trans_sf"/>
</dbReference>
<dbReference type="CDD" id="cd17478">
    <property type="entry name" value="MFS_FsR"/>
    <property type="match status" value="1"/>
</dbReference>
<dbReference type="PROSITE" id="PS50850">
    <property type="entry name" value="MFS"/>
    <property type="match status" value="1"/>
</dbReference>
<keyword evidence="4 6" id="KW-1133">Transmembrane helix</keyword>
<comment type="subcellular location">
    <subcellularLocation>
        <location evidence="1">Cell membrane</location>
        <topology evidence="1">Multi-pass membrane protein</topology>
    </subcellularLocation>
</comment>
<feature type="transmembrane region" description="Helical" evidence="6">
    <location>
        <begin position="60"/>
        <end position="80"/>
    </location>
</feature>
<feature type="transmembrane region" description="Helical" evidence="6">
    <location>
        <begin position="316"/>
        <end position="337"/>
    </location>
</feature>
<sequence length="409" mass="43862">MNTVAANIKQQSANQPQTIYKVLIILGLCHLLNDSLQAVVPAMFPILQKSMSLSYTQLGIIAFALNMVSSIMQPVVGWYTDKKPMPYALPIGLTSTLIGIILLALVPSYTLVILSVMLIGIGSAIFHPEGSRVAYMAAGTKRGLAQSIYQVGGNTGQALAPLITALILVPLGQIGGLWFAPVALTAVLLLAYIANWYTSQLAINRKKKTAGSTVTKSLTKKIWIALAILLFLIFARSWYISCMTNFYAFYLIQQYSFSIRESQIYIFAFLAAGALGTFFGGPLADRFGRRNVILMSLIGSMPLTILLPYVPAPLAFVLLLLIGFILMASFSVMVVYAQELVPGKVGTMAGLTVGLAFGMGAVGSVALGSLADAAGLPLTIKMVGLLPLLGLLGLFLPTDSKLEEWKKEI</sequence>
<comment type="caution">
    <text evidence="8">The sequence shown here is derived from an EMBL/GenBank/DDBJ whole genome shotgun (WGS) entry which is preliminary data.</text>
</comment>
<dbReference type="RefSeq" id="WP_204543726.1">
    <property type="nucleotide sequence ID" value="NZ_JAFBFI010000010.1"/>
</dbReference>
<dbReference type="SUPFAM" id="SSF103473">
    <property type="entry name" value="MFS general substrate transporter"/>
    <property type="match status" value="1"/>
</dbReference>
<evidence type="ECO:0000256" key="2">
    <source>
        <dbReference type="ARBA" id="ARBA00022448"/>
    </source>
</evidence>
<keyword evidence="5 6" id="KW-0472">Membrane</keyword>
<feature type="transmembrane region" description="Helical" evidence="6">
    <location>
        <begin position="376"/>
        <end position="396"/>
    </location>
</feature>
<dbReference type="InterPro" id="IPR005829">
    <property type="entry name" value="Sugar_transporter_CS"/>
</dbReference>
<dbReference type="PROSITE" id="PS00216">
    <property type="entry name" value="SUGAR_TRANSPORT_1"/>
    <property type="match status" value="1"/>
</dbReference>
<dbReference type="Gene3D" id="1.20.1250.20">
    <property type="entry name" value="MFS general substrate transporter like domains"/>
    <property type="match status" value="2"/>
</dbReference>
<dbReference type="Proteomes" id="UP000823486">
    <property type="component" value="Unassembled WGS sequence"/>
</dbReference>
<protein>
    <submittedName>
        <fullName evidence="8">FSR family fosmidomycin resistance protein-like MFS transporter</fullName>
    </submittedName>
</protein>
<dbReference type="PANTHER" id="PTHR43129">
    <property type="entry name" value="FOSMIDOMYCIN RESISTANCE PROTEIN"/>
    <property type="match status" value="1"/>
</dbReference>
<keyword evidence="9" id="KW-1185">Reference proteome</keyword>
<reference evidence="8 9" key="1">
    <citation type="submission" date="2021-01" db="EMBL/GenBank/DDBJ databases">
        <title>Genomic Encyclopedia of Type Strains, Phase IV (KMG-IV): sequencing the most valuable type-strain genomes for metagenomic binning, comparative biology and taxonomic classification.</title>
        <authorList>
            <person name="Goeker M."/>
        </authorList>
    </citation>
    <scope>NUCLEOTIDE SEQUENCE [LARGE SCALE GENOMIC DNA]</scope>
    <source>
        <strain evidence="8 9">DSM 105482</strain>
    </source>
</reference>
<dbReference type="EMBL" id="JAFBFI010000010">
    <property type="protein sequence ID" value="MBM7693141.1"/>
    <property type="molecule type" value="Genomic_DNA"/>
</dbReference>